<keyword evidence="2" id="KW-1185">Reference proteome</keyword>
<dbReference type="Gene3D" id="3.40.50.1000">
    <property type="entry name" value="HAD superfamily/HAD-like"/>
    <property type="match status" value="1"/>
</dbReference>
<dbReference type="AlphaFoldDB" id="A0A9E6XUK3"/>
<dbReference type="InterPro" id="IPR036412">
    <property type="entry name" value="HAD-like_sf"/>
</dbReference>
<evidence type="ECO:0008006" key="3">
    <source>
        <dbReference type="Google" id="ProtNLM"/>
    </source>
</evidence>
<dbReference type="SUPFAM" id="SSF56784">
    <property type="entry name" value="HAD-like"/>
    <property type="match status" value="1"/>
</dbReference>
<gene>
    <name evidence="1" type="ORF">DSM104329_00428</name>
</gene>
<dbReference type="EMBL" id="CP087164">
    <property type="protein sequence ID" value="UGS34057.1"/>
    <property type="molecule type" value="Genomic_DNA"/>
</dbReference>
<evidence type="ECO:0000313" key="2">
    <source>
        <dbReference type="Proteomes" id="UP001162834"/>
    </source>
</evidence>
<dbReference type="InterPro" id="IPR023214">
    <property type="entry name" value="HAD_sf"/>
</dbReference>
<dbReference type="Proteomes" id="UP001162834">
    <property type="component" value="Chromosome"/>
</dbReference>
<evidence type="ECO:0000313" key="1">
    <source>
        <dbReference type="EMBL" id="UGS34057.1"/>
    </source>
</evidence>
<name>A0A9E6XUK3_9ACTN</name>
<accession>A0A9E6XUK3</accession>
<dbReference type="KEGG" id="sbae:DSM104329_00428"/>
<proteinExistence type="predicted"/>
<dbReference type="PANTHER" id="PTHR43434">
    <property type="entry name" value="PHOSPHOGLYCOLATE PHOSPHATASE"/>
    <property type="match status" value="1"/>
</dbReference>
<protein>
    <recommendedName>
        <fullName evidence="3">HAD family hydrolase</fullName>
    </recommendedName>
</protein>
<dbReference type="GO" id="GO:0004713">
    <property type="term" value="F:protein tyrosine kinase activity"/>
    <property type="evidence" value="ECO:0007669"/>
    <property type="project" value="TreeGrafter"/>
</dbReference>
<reference evidence="1" key="1">
    <citation type="journal article" date="2022" name="Int. J. Syst. Evol. Microbiol.">
        <title>Pseudomonas aegrilactucae sp. nov. and Pseudomonas morbosilactucae sp. nov., pathogens causing bacterial rot of lettuce in Japan.</title>
        <authorList>
            <person name="Sawada H."/>
            <person name="Fujikawa T."/>
            <person name="Satou M."/>
        </authorList>
    </citation>
    <scope>NUCLEOTIDE SEQUENCE</scope>
    <source>
        <strain evidence="1">0166_1</strain>
    </source>
</reference>
<organism evidence="1 2">
    <name type="scientific">Capillimicrobium parvum</name>
    <dbReference type="NCBI Taxonomy" id="2884022"/>
    <lineage>
        <taxon>Bacteria</taxon>
        <taxon>Bacillati</taxon>
        <taxon>Actinomycetota</taxon>
        <taxon>Thermoleophilia</taxon>
        <taxon>Solirubrobacterales</taxon>
        <taxon>Capillimicrobiaceae</taxon>
        <taxon>Capillimicrobium</taxon>
    </lineage>
</organism>
<sequence>MEITRAILLQLGVSARRIDDGLADLRVAASEAYARRVPADLSSTVLPGMADLLEELAPRDDVLLSLVTGNLQPIARLKLAAAGIGRFFPGGQGGFGSDSEDRTRLPAVARARAGTADAPHPRERTVVIGDTPRDIACARADGVRALAVATGPYRVNELGEADAVAADAHALRGLIAALLV</sequence>
<dbReference type="InterPro" id="IPR050155">
    <property type="entry name" value="HAD-like_hydrolase_sf"/>
</dbReference>
<dbReference type="GO" id="GO:0005829">
    <property type="term" value="C:cytosol"/>
    <property type="evidence" value="ECO:0007669"/>
    <property type="project" value="TreeGrafter"/>
</dbReference>
<dbReference type="Pfam" id="PF12710">
    <property type="entry name" value="HAD"/>
    <property type="match status" value="1"/>
</dbReference>
<dbReference type="PANTHER" id="PTHR43434:SF20">
    <property type="entry name" value="5'-NUCLEOTIDASE"/>
    <property type="match status" value="1"/>
</dbReference>